<name>A0A6C0ESW0_9ZZZZ</name>
<sequence length="36" mass="4102">MLCEDCGKYFCKEHNGRMHGEKVCEDTIKGCHGTLK</sequence>
<accession>A0A6C0ESW0</accession>
<reference evidence="1" key="1">
    <citation type="journal article" date="2020" name="Nature">
        <title>Giant virus diversity and host interactions through global metagenomics.</title>
        <authorList>
            <person name="Schulz F."/>
            <person name="Roux S."/>
            <person name="Paez-Espino D."/>
            <person name="Jungbluth S."/>
            <person name="Walsh D.A."/>
            <person name="Denef V.J."/>
            <person name="McMahon K.D."/>
            <person name="Konstantinidis K.T."/>
            <person name="Eloe-Fadrosh E.A."/>
            <person name="Kyrpides N.C."/>
            <person name="Woyke T."/>
        </authorList>
    </citation>
    <scope>NUCLEOTIDE SEQUENCE</scope>
    <source>
        <strain evidence="1">GVMAG-M-3300009149-34</strain>
    </source>
</reference>
<evidence type="ECO:0000313" key="1">
    <source>
        <dbReference type="EMBL" id="QHT30375.1"/>
    </source>
</evidence>
<evidence type="ECO:0008006" key="2">
    <source>
        <dbReference type="Google" id="ProtNLM"/>
    </source>
</evidence>
<proteinExistence type="predicted"/>
<organism evidence="1">
    <name type="scientific">viral metagenome</name>
    <dbReference type="NCBI Taxonomy" id="1070528"/>
    <lineage>
        <taxon>unclassified sequences</taxon>
        <taxon>metagenomes</taxon>
        <taxon>organismal metagenomes</taxon>
    </lineage>
</organism>
<protein>
    <recommendedName>
        <fullName evidence="2">C2H2-type domain-containing protein</fullName>
    </recommendedName>
</protein>
<dbReference type="EMBL" id="MN738897">
    <property type="protein sequence ID" value="QHT30375.1"/>
    <property type="molecule type" value="Genomic_DNA"/>
</dbReference>
<dbReference type="AlphaFoldDB" id="A0A6C0ESW0"/>